<protein>
    <submittedName>
        <fullName evidence="10">ABC transporter permease</fullName>
    </submittedName>
</protein>
<evidence type="ECO:0000259" key="8">
    <source>
        <dbReference type="Pfam" id="PF02687"/>
    </source>
</evidence>
<dbReference type="InterPro" id="IPR003838">
    <property type="entry name" value="ABC3_permease_C"/>
</dbReference>
<evidence type="ECO:0000256" key="5">
    <source>
        <dbReference type="ARBA" id="ARBA00022989"/>
    </source>
</evidence>
<evidence type="ECO:0000256" key="4">
    <source>
        <dbReference type="ARBA" id="ARBA00022692"/>
    </source>
</evidence>
<keyword evidence="11" id="KW-1185">Reference proteome</keyword>
<dbReference type="AlphaFoldDB" id="A0A5M6D436"/>
<evidence type="ECO:0000256" key="3">
    <source>
        <dbReference type="ARBA" id="ARBA00022475"/>
    </source>
</evidence>
<comment type="caution">
    <text evidence="10">The sequence shown here is derived from an EMBL/GenBank/DDBJ whole genome shotgun (WGS) entry which is preliminary data.</text>
</comment>
<feature type="transmembrane region" description="Helical" evidence="7">
    <location>
        <begin position="332"/>
        <end position="363"/>
    </location>
</feature>
<keyword evidence="5 7" id="KW-1133">Transmembrane helix</keyword>
<evidence type="ECO:0000256" key="6">
    <source>
        <dbReference type="ARBA" id="ARBA00023136"/>
    </source>
</evidence>
<dbReference type="InterPro" id="IPR025857">
    <property type="entry name" value="MacB_PCD"/>
</dbReference>
<comment type="subcellular location">
    <subcellularLocation>
        <location evidence="1">Cell membrane</location>
        <topology evidence="1">Multi-pass membrane protein</topology>
    </subcellularLocation>
</comment>
<dbReference type="EMBL" id="VWSF01000029">
    <property type="protein sequence ID" value="KAA5539945.1"/>
    <property type="molecule type" value="Genomic_DNA"/>
</dbReference>
<dbReference type="PANTHER" id="PTHR30489">
    <property type="entry name" value="LIPOPROTEIN-RELEASING SYSTEM TRANSMEMBRANE PROTEIN LOLE"/>
    <property type="match status" value="1"/>
</dbReference>
<dbReference type="PANTHER" id="PTHR30489:SF0">
    <property type="entry name" value="LIPOPROTEIN-RELEASING SYSTEM TRANSMEMBRANE PROTEIN LOLE"/>
    <property type="match status" value="1"/>
</dbReference>
<gene>
    <name evidence="10" type="ORF">F0145_23430</name>
</gene>
<dbReference type="GO" id="GO:0098797">
    <property type="term" value="C:plasma membrane protein complex"/>
    <property type="evidence" value="ECO:0007669"/>
    <property type="project" value="TreeGrafter"/>
</dbReference>
<evidence type="ECO:0000256" key="2">
    <source>
        <dbReference type="ARBA" id="ARBA00005236"/>
    </source>
</evidence>
<feature type="transmembrane region" description="Helical" evidence="7">
    <location>
        <begin position="285"/>
        <end position="311"/>
    </location>
</feature>
<accession>A0A5M6D436</accession>
<dbReference type="GO" id="GO:0044874">
    <property type="term" value="P:lipoprotein localization to outer membrane"/>
    <property type="evidence" value="ECO:0007669"/>
    <property type="project" value="TreeGrafter"/>
</dbReference>
<organism evidence="10 11">
    <name type="scientific">Adhaeribacter rhizoryzae</name>
    <dbReference type="NCBI Taxonomy" id="2607907"/>
    <lineage>
        <taxon>Bacteria</taxon>
        <taxon>Pseudomonadati</taxon>
        <taxon>Bacteroidota</taxon>
        <taxon>Cytophagia</taxon>
        <taxon>Cytophagales</taxon>
        <taxon>Hymenobacteraceae</taxon>
        <taxon>Adhaeribacter</taxon>
    </lineage>
</organism>
<keyword evidence="4 7" id="KW-0812">Transmembrane</keyword>
<dbReference type="InterPro" id="IPR051447">
    <property type="entry name" value="Lipoprotein-release_system"/>
</dbReference>
<evidence type="ECO:0000256" key="7">
    <source>
        <dbReference type="SAM" id="Phobius"/>
    </source>
</evidence>
<dbReference type="Pfam" id="PF02687">
    <property type="entry name" value="FtsX"/>
    <property type="match status" value="1"/>
</dbReference>
<evidence type="ECO:0000256" key="1">
    <source>
        <dbReference type="ARBA" id="ARBA00004651"/>
    </source>
</evidence>
<sequence length="419" mass="45714">MPASLSLKIALSLLRARLGQTVVAAAGVTFGIAMFIALVSFMTGLNKLLDGLILNRIPHIRLYQEIKPSPVQPVDLSKKYRRHQNFIRSIKPRDRGREIRNSQLIMRAIQADPQVVDVAPKLVTQVFYTTGTIELGGVMDGIVPAAEENLFRLSDYVITGNLNDLTTVANSIIIGKGIADKMLVEPGDIIQVSTGMGQQALLKVVGIVQFGIAEIDNIQSYTALSTAQKIQGKPPAYITDIQVKLKDITQAPAIGLEYAKLFRLEAMDLQKANTQFETGSNIRSIISYAVGVTLLIVAGFGIYNILNMLIYEKMDAIAILKATGFSGRDVRFIFISLSLIIGIAGGILGLGLGYVLSVIINHIPFQIESLPTIQTYPVNFNPLYYFIGISFALITTYIAGFFPARKASKVDPVVIIRGK</sequence>
<feature type="domain" description="MacB-like periplasmic core" evidence="9">
    <location>
        <begin position="21"/>
        <end position="253"/>
    </location>
</feature>
<dbReference type="Pfam" id="PF12704">
    <property type="entry name" value="MacB_PCD"/>
    <property type="match status" value="1"/>
</dbReference>
<name>A0A5M6D436_9BACT</name>
<feature type="transmembrane region" description="Helical" evidence="7">
    <location>
        <begin position="383"/>
        <end position="402"/>
    </location>
</feature>
<evidence type="ECO:0000313" key="10">
    <source>
        <dbReference type="EMBL" id="KAA5539945.1"/>
    </source>
</evidence>
<keyword evidence="3" id="KW-1003">Cell membrane</keyword>
<evidence type="ECO:0000259" key="9">
    <source>
        <dbReference type="Pfam" id="PF12704"/>
    </source>
</evidence>
<reference evidence="10 11" key="1">
    <citation type="submission" date="2019-09" db="EMBL/GenBank/DDBJ databases">
        <title>Genome sequence and assembly of Adhaeribacter sp.</title>
        <authorList>
            <person name="Chhetri G."/>
        </authorList>
    </citation>
    <scope>NUCLEOTIDE SEQUENCE [LARGE SCALE GENOMIC DNA]</scope>
    <source>
        <strain evidence="10 11">DK36</strain>
    </source>
</reference>
<dbReference type="Proteomes" id="UP000323426">
    <property type="component" value="Unassembled WGS sequence"/>
</dbReference>
<evidence type="ECO:0000313" key="11">
    <source>
        <dbReference type="Proteomes" id="UP000323426"/>
    </source>
</evidence>
<comment type="similarity">
    <text evidence="2">Belongs to the ABC-4 integral membrane protein family. LolC/E subfamily.</text>
</comment>
<feature type="transmembrane region" description="Helical" evidence="7">
    <location>
        <begin position="21"/>
        <end position="42"/>
    </location>
</feature>
<dbReference type="RefSeq" id="WP_150092610.1">
    <property type="nucleotide sequence ID" value="NZ_VWSF01000029.1"/>
</dbReference>
<proteinExistence type="inferred from homology"/>
<feature type="domain" description="ABC3 transporter permease C-terminal" evidence="8">
    <location>
        <begin position="290"/>
        <end position="412"/>
    </location>
</feature>
<keyword evidence="6 7" id="KW-0472">Membrane</keyword>